<accession>A0A139RAR0</accession>
<protein>
    <submittedName>
        <fullName evidence="1">Integrase</fullName>
    </submittedName>
</protein>
<reference evidence="1 2" key="1">
    <citation type="submission" date="2016-01" db="EMBL/GenBank/DDBJ databases">
        <title>Highly variable Streptococcus oralis are common among viridans streptococci isolated from primates.</title>
        <authorList>
            <person name="Denapaite D."/>
            <person name="Rieger M."/>
            <person name="Koendgen S."/>
            <person name="Brueckner R."/>
            <person name="Ochigava I."/>
            <person name="Kappeler P."/>
            <person name="Maetz-Rensing K."/>
            <person name="Leendertz F."/>
            <person name="Hakenbeck R."/>
        </authorList>
    </citation>
    <scope>NUCLEOTIDE SEQUENCE [LARGE SCALE GENOMIC DNA]</scope>
    <source>
        <strain evidence="1 2">DD22</strain>
    </source>
</reference>
<dbReference type="AlphaFoldDB" id="A0A139RAR0"/>
<comment type="caution">
    <text evidence="1">The sequence shown here is derived from an EMBL/GenBank/DDBJ whole genome shotgun (WGS) entry which is preliminary data.</text>
</comment>
<proteinExistence type="predicted"/>
<name>A0A139RAR0_STRMT</name>
<sequence length="75" mass="8777">MIEKFIETSDNSNKVELSVDEFKDLLHLSPRYSPKNIVSNLLLKIKKDIVKYHPQFDIKIVKSSENQIRGFSIAW</sequence>
<dbReference type="PATRIC" id="fig|28037.238.peg.1414"/>
<evidence type="ECO:0000313" key="2">
    <source>
        <dbReference type="Proteomes" id="UP000070779"/>
    </source>
</evidence>
<dbReference type="EMBL" id="LQZD01000317">
    <property type="protein sequence ID" value="KXU11817.1"/>
    <property type="molecule type" value="Genomic_DNA"/>
</dbReference>
<organism evidence="1 2">
    <name type="scientific">Streptococcus mitis</name>
    <dbReference type="NCBI Taxonomy" id="28037"/>
    <lineage>
        <taxon>Bacteria</taxon>
        <taxon>Bacillati</taxon>
        <taxon>Bacillota</taxon>
        <taxon>Bacilli</taxon>
        <taxon>Lactobacillales</taxon>
        <taxon>Streptococcaceae</taxon>
        <taxon>Streptococcus</taxon>
        <taxon>Streptococcus mitis group</taxon>
    </lineage>
</organism>
<evidence type="ECO:0000313" key="1">
    <source>
        <dbReference type="EMBL" id="KXU11817.1"/>
    </source>
</evidence>
<dbReference type="Proteomes" id="UP000070779">
    <property type="component" value="Unassembled WGS sequence"/>
</dbReference>
<gene>
    <name evidence="1" type="ORF">SMIDD22_01175</name>
</gene>